<evidence type="ECO:0000256" key="1">
    <source>
        <dbReference type="SAM" id="MobiDB-lite"/>
    </source>
</evidence>
<reference evidence="2" key="1">
    <citation type="submission" date="2021-05" db="EMBL/GenBank/DDBJ databases">
        <authorList>
            <person name="Alioto T."/>
            <person name="Alioto T."/>
            <person name="Gomez Garrido J."/>
        </authorList>
    </citation>
    <scope>NUCLEOTIDE SEQUENCE</scope>
</reference>
<organism evidence="2">
    <name type="scientific">Culex pipiens</name>
    <name type="common">House mosquito</name>
    <dbReference type="NCBI Taxonomy" id="7175"/>
    <lineage>
        <taxon>Eukaryota</taxon>
        <taxon>Metazoa</taxon>
        <taxon>Ecdysozoa</taxon>
        <taxon>Arthropoda</taxon>
        <taxon>Hexapoda</taxon>
        <taxon>Insecta</taxon>
        <taxon>Pterygota</taxon>
        <taxon>Neoptera</taxon>
        <taxon>Endopterygota</taxon>
        <taxon>Diptera</taxon>
        <taxon>Nematocera</taxon>
        <taxon>Culicoidea</taxon>
        <taxon>Culicidae</taxon>
        <taxon>Culicinae</taxon>
        <taxon>Culicini</taxon>
        <taxon>Culex</taxon>
        <taxon>Culex</taxon>
    </lineage>
</organism>
<evidence type="ECO:0000313" key="2">
    <source>
        <dbReference type="EMBL" id="CAG6456422.1"/>
    </source>
</evidence>
<protein>
    <submittedName>
        <fullName evidence="2">(northern house mosquito) hypothetical protein</fullName>
    </submittedName>
</protein>
<name>A0A8D8AG69_CULPI</name>
<dbReference type="AlphaFoldDB" id="A0A8D8AG69"/>
<feature type="compositionally biased region" description="Polar residues" evidence="1">
    <location>
        <begin position="86"/>
        <end position="99"/>
    </location>
</feature>
<dbReference type="EMBL" id="HBUE01030869">
    <property type="protein sequence ID" value="CAG6456420.1"/>
    <property type="molecule type" value="Transcribed_RNA"/>
</dbReference>
<accession>A0A8D8AG69</accession>
<proteinExistence type="predicted"/>
<feature type="region of interest" description="Disordered" evidence="1">
    <location>
        <begin position="64"/>
        <end position="99"/>
    </location>
</feature>
<feature type="compositionally biased region" description="Low complexity" evidence="1">
    <location>
        <begin position="68"/>
        <end position="81"/>
    </location>
</feature>
<sequence>MPFYPLLDAADLSTSSMTTVRLRSLGLWRTSIALWYQWDASEDTVLTSSGRYWRTAKHHPHMDDVMGSSSSVNWKDSVSVSANGRIETTTRQPLQPSMP</sequence>
<dbReference type="EMBL" id="HBUE01030871">
    <property type="protein sequence ID" value="CAG6456422.1"/>
    <property type="molecule type" value="Transcribed_RNA"/>
</dbReference>